<name>A0A3B0RJD7_9ZZZZ</name>
<accession>A0A3B0RJD7</accession>
<dbReference type="GO" id="GO:0042626">
    <property type="term" value="F:ATPase-coupled transmembrane transporter activity"/>
    <property type="evidence" value="ECO:0007669"/>
    <property type="project" value="TreeGrafter"/>
</dbReference>
<dbReference type="AlphaFoldDB" id="A0A3B0RJD7"/>
<dbReference type="InterPro" id="IPR050095">
    <property type="entry name" value="ECF_ABC_transporter_ATP-bd"/>
</dbReference>
<dbReference type="PANTHER" id="PTHR43553">
    <property type="entry name" value="HEAVY METAL TRANSPORTER"/>
    <property type="match status" value="1"/>
</dbReference>
<dbReference type="CDD" id="cd00267">
    <property type="entry name" value="ABC_ATPase"/>
    <property type="match status" value="1"/>
</dbReference>
<keyword evidence="3" id="KW-0067">ATP-binding</keyword>
<evidence type="ECO:0000256" key="2">
    <source>
        <dbReference type="ARBA" id="ARBA00022741"/>
    </source>
</evidence>
<dbReference type="EMBL" id="UOEI01000096">
    <property type="protein sequence ID" value="VAV93240.1"/>
    <property type="molecule type" value="Genomic_DNA"/>
</dbReference>
<keyword evidence="2" id="KW-0547">Nucleotide-binding</keyword>
<dbReference type="Gene3D" id="3.40.50.300">
    <property type="entry name" value="P-loop containing nucleotide triphosphate hydrolases"/>
    <property type="match status" value="1"/>
</dbReference>
<keyword evidence="1" id="KW-0813">Transport</keyword>
<dbReference type="GO" id="GO:0005524">
    <property type="term" value="F:ATP binding"/>
    <property type="evidence" value="ECO:0007669"/>
    <property type="project" value="UniProtKB-KW"/>
</dbReference>
<feature type="non-terminal residue" evidence="4">
    <location>
        <position position="1"/>
    </location>
</feature>
<proteinExistence type="predicted"/>
<evidence type="ECO:0008006" key="5">
    <source>
        <dbReference type="Google" id="ProtNLM"/>
    </source>
</evidence>
<protein>
    <recommendedName>
        <fullName evidence="5">ABC transporter domain-containing protein</fullName>
    </recommendedName>
</protein>
<reference evidence="4" key="1">
    <citation type="submission" date="2018-06" db="EMBL/GenBank/DDBJ databases">
        <authorList>
            <person name="Zhirakovskaya E."/>
        </authorList>
    </citation>
    <scope>NUCLEOTIDE SEQUENCE</scope>
</reference>
<gene>
    <name evidence="4" type="ORF">MNBD_ACTINO01-1709</name>
</gene>
<evidence type="ECO:0000313" key="4">
    <source>
        <dbReference type="EMBL" id="VAV93240.1"/>
    </source>
</evidence>
<organism evidence="4">
    <name type="scientific">hydrothermal vent metagenome</name>
    <dbReference type="NCBI Taxonomy" id="652676"/>
    <lineage>
        <taxon>unclassified sequences</taxon>
        <taxon>metagenomes</taxon>
        <taxon>ecological metagenomes</taxon>
    </lineage>
</organism>
<sequence>RRAEFARIVMTQPEFLLLDEPHSALDGNAIDLVDDLVRRTVTAGGAAVLVSHDRSRVEKLATYSVEIKGGTLS</sequence>
<evidence type="ECO:0000256" key="3">
    <source>
        <dbReference type="ARBA" id="ARBA00022840"/>
    </source>
</evidence>
<dbReference type="GO" id="GO:0043190">
    <property type="term" value="C:ATP-binding cassette (ABC) transporter complex"/>
    <property type="evidence" value="ECO:0007669"/>
    <property type="project" value="TreeGrafter"/>
</dbReference>
<evidence type="ECO:0000256" key="1">
    <source>
        <dbReference type="ARBA" id="ARBA00022448"/>
    </source>
</evidence>
<dbReference type="SUPFAM" id="SSF52540">
    <property type="entry name" value="P-loop containing nucleoside triphosphate hydrolases"/>
    <property type="match status" value="1"/>
</dbReference>
<dbReference type="InterPro" id="IPR027417">
    <property type="entry name" value="P-loop_NTPase"/>
</dbReference>